<dbReference type="Pfam" id="PF01494">
    <property type="entry name" value="FAD_binding_3"/>
    <property type="match status" value="1"/>
</dbReference>
<evidence type="ECO:0000259" key="2">
    <source>
        <dbReference type="Pfam" id="PF01494"/>
    </source>
</evidence>
<keyword evidence="3" id="KW-0560">Oxidoreductase</keyword>
<dbReference type="InterPro" id="IPR036188">
    <property type="entry name" value="FAD/NAD-bd_sf"/>
</dbReference>
<reference evidence="3 4" key="1">
    <citation type="submission" date="2024-09" db="EMBL/GenBank/DDBJ databases">
        <authorList>
            <person name="Sun Q."/>
            <person name="Mori K."/>
        </authorList>
    </citation>
    <scope>NUCLEOTIDE SEQUENCE [LARGE SCALE GENOMIC DNA]</scope>
    <source>
        <strain evidence="3 4">JCM 10918</strain>
    </source>
</reference>
<evidence type="ECO:0000313" key="4">
    <source>
        <dbReference type="Proteomes" id="UP001589703"/>
    </source>
</evidence>
<keyword evidence="1" id="KW-0732">Signal</keyword>
<gene>
    <name evidence="3" type="ORF">ACFFRO_21690</name>
</gene>
<protein>
    <submittedName>
        <fullName evidence="3">FAD-dependent monooxygenase</fullName>
    </submittedName>
</protein>
<evidence type="ECO:0000256" key="1">
    <source>
        <dbReference type="SAM" id="SignalP"/>
    </source>
</evidence>
<feature type="domain" description="FAD-binding" evidence="2">
    <location>
        <begin position="5"/>
        <end position="349"/>
    </location>
</feature>
<dbReference type="RefSeq" id="WP_383224838.1">
    <property type="nucleotide sequence ID" value="NZ_JBHMAR010000032.1"/>
</dbReference>
<dbReference type="PANTHER" id="PTHR43422:SF3">
    <property type="entry name" value="THIAMINE THIAZOLE SYNTHASE"/>
    <property type="match status" value="1"/>
</dbReference>
<keyword evidence="4" id="KW-1185">Reference proteome</keyword>
<keyword evidence="3" id="KW-0503">Monooxygenase</keyword>
<organism evidence="3 4">
    <name type="scientific">Streptomyces thermocoprophilus</name>
    <dbReference type="NCBI Taxonomy" id="78356"/>
    <lineage>
        <taxon>Bacteria</taxon>
        <taxon>Bacillati</taxon>
        <taxon>Actinomycetota</taxon>
        <taxon>Actinomycetes</taxon>
        <taxon>Kitasatosporales</taxon>
        <taxon>Streptomycetaceae</taxon>
        <taxon>Streptomyces</taxon>
    </lineage>
</organism>
<proteinExistence type="predicted"/>
<dbReference type="Gene3D" id="3.50.50.60">
    <property type="entry name" value="FAD/NAD(P)-binding domain"/>
    <property type="match status" value="1"/>
</dbReference>
<feature type="chain" id="PRO_5046909118" evidence="1">
    <location>
        <begin position="24"/>
        <end position="476"/>
    </location>
</feature>
<name>A0ABV5VIR6_9ACTN</name>
<accession>A0ABV5VIR6</accession>
<dbReference type="InterPro" id="IPR002938">
    <property type="entry name" value="FAD-bd"/>
</dbReference>
<dbReference type="SUPFAM" id="SSF51905">
    <property type="entry name" value="FAD/NAD(P)-binding domain"/>
    <property type="match status" value="1"/>
</dbReference>
<dbReference type="PRINTS" id="PR00420">
    <property type="entry name" value="RNGMNOXGNASE"/>
</dbReference>
<comment type="caution">
    <text evidence="3">The sequence shown here is derived from an EMBL/GenBank/DDBJ whole genome shotgun (WGS) entry which is preliminary data.</text>
</comment>
<dbReference type="EMBL" id="JBHMAR010000032">
    <property type="protein sequence ID" value="MFB9737705.1"/>
    <property type="molecule type" value="Genomic_DNA"/>
</dbReference>
<evidence type="ECO:0000313" key="3">
    <source>
        <dbReference type="EMBL" id="MFB9737705.1"/>
    </source>
</evidence>
<feature type="signal peptide" evidence="1">
    <location>
        <begin position="1"/>
        <end position="23"/>
    </location>
</feature>
<dbReference type="Proteomes" id="UP001589703">
    <property type="component" value="Unassembled WGS sequence"/>
</dbReference>
<sequence length="476" mass="50301">MPYRAVVVGAGLAGMLAAAALSAAVDEVVVVERDDLPDGPAHRRGVPQGRHAHLLMPGGLEAMEELIPGAGVRERLLEAGAHEVAFGSGMVAWTAQGWLRRWRDGGPRMVTCSRALLDWVVRDLVLERFPRVRIERGRAEGLAGSAARVTGVRIVPGTDDDGTAAERELAADLVVEASGRGSRITAWLEELGIGGVRERTIDVGLVNATRLYRTPEGAEDFPLTVLQADPYGGRPGRSGMVLPIEGGRWMVSLAGTRGGGEPPADAESFLRYTLDLPHPIVGQLISGAEPLGDVHVSRSTKNTRRYLERLRTWPEGLMVLGDAVATFNPAYGQGMSVAAIGAVELRRELERGGPVAPGLARRVQRRAARVVEAAWASAVGQDVFFPQVRGGRPNLADRLVSGYSRRLTGSAASSPGAARALWDVTSMRTGPSRLLRPDALLAALAGPLLPPLAGPPLTPAERKILAELDGTGGGTG</sequence>
<dbReference type="GO" id="GO:0004497">
    <property type="term" value="F:monooxygenase activity"/>
    <property type="evidence" value="ECO:0007669"/>
    <property type="project" value="UniProtKB-KW"/>
</dbReference>
<dbReference type="PANTHER" id="PTHR43422">
    <property type="entry name" value="THIAMINE THIAZOLE SYNTHASE"/>
    <property type="match status" value="1"/>
</dbReference>